<feature type="transmembrane region" description="Helical" evidence="7">
    <location>
        <begin position="951"/>
        <end position="973"/>
    </location>
</feature>
<organism evidence="9 10">
    <name type="scientific">Owenia fusiformis</name>
    <name type="common">Polychaete worm</name>
    <dbReference type="NCBI Taxonomy" id="6347"/>
    <lineage>
        <taxon>Eukaryota</taxon>
        <taxon>Metazoa</taxon>
        <taxon>Spiralia</taxon>
        <taxon>Lophotrochozoa</taxon>
        <taxon>Annelida</taxon>
        <taxon>Polychaeta</taxon>
        <taxon>Sedentaria</taxon>
        <taxon>Canalipalpata</taxon>
        <taxon>Sabellida</taxon>
        <taxon>Oweniida</taxon>
        <taxon>Oweniidae</taxon>
        <taxon>Owenia</taxon>
    </lineage>
</organism>
<keyword evidence="6 7" id="KW-0472">Membrane</keyword>
<keyword evidence="10" id="KW-1185">Reference proteome</keyword>
<feature type="transmembrane region" description="Helical" evidence="7">
    <location>
        <begin position="1120"/>
        <end position="1143"/>
    </location>
</feature>
<accession>A0A8S4NIJ1</accession>
<reference evidence="9" key="1">
    <citation type="submission" date="2022-03" db="EMBL/GenBank/DDBJ databases">
        <authorList>
            <person name="Martin C."/>
        </authorList>
    </citation>
    <scope>NUCLEOTIDE SEQUENCE</scope>
</reference>
<dbReference type="Proteomes" id="UP000749559">
    <property type="component" value="Unassembled WGS sequence"/>
</dbReference>
<keyword evidence="3 7" id="KW-0812">Transmembrane</keyword>
<dbReference type="PANTHER" id="PTHR10766:SF176">
    <property type="entry name" value="TRANSMEMBRANE 9 SUPERFAMILY MEMBER"/>
    <property type="match status" value="1"/>
</dbReference>
<feature type="transmembrane region" description="Helical" evidence="7">
    <location>
        <begin position="628"/>
        <end position="657"/>
    </location>
</feature>
<proteinExistence type="inferred from homology"/>
<sequence length="1315" mass="149493">MYIKRTKGRTLLCLLFHIYLTDAFYLPGLAPVTFCTEKSMKSEDCEAYIPVFVNSLDSVKSALSYEYSSFNFCTKPEDETPVETFGQTIFGDGAHIQKSSYEIDFGKDENCKNLCQKIYSNNDLVSRKKLDFLKRGILMNFEHNWIIDNMPVTWCYEVEGDQKYCSPSFPIGCYVTAEGKAKDACVINAEFSQKDTYYIFNYVEITIAYHSGEKEEWGSSLGNSAGRLISAKLEPRSIKHNAGKTGEATCSGAPVLGVAGTNNDITFNYTYSIRFRENNNVRWSSRWDYILDSMPHTNILWFSIMNSLLVVCFLSGGLGVIICKDLKRYSQIDSTDSDQRELSGKFVPGSYRLVQGDVFRPPRMAMFLSVLLGNGVQIFFMALITLVFASLGFLSPANRGALKTCPIILYVCLSGPAGYFSSRIYKMMGGEKWKSNAILTATVCQGIVFAIYFLLNLVQWSLGATTEFRMLATLLISWFGACVPLTFVGAYFGFRKAPIKQPVTTSKIPRDIPNHPWKRFFTKPIPSIILGGFLPFSCIFILQFFILNSIWNHQVYYTFGFLLIVFIILVIMCLQNTIILCYLHLRAEDYHWWWRSFLTSGFTAAYLFIYCIYYFVSRLEIIGGVSTLLYFGYTFIVVFVFFLLTGSIGFFACFWFVRKIYRINPETVEENKESINEDKEIMDGLAPVNYCAEESDTCKTNIPVFVNRLDSVETVLPYEYTSFDFCANAVDETPVENLGQVVFGQRIHKSPYQISFAKDEKCKNLCQKKYSGQETKNKLDFLKKNIMKNYQHHWIIDNMPVTWCYEVEGDQKYCSPGFPIGCYVTAEGKAKDACVINAEFSQKDTYYIFNHVEITIAYHSGEKEEWGSSLGATSAGRLISAKLEPRSIKHNAGKTGEAACSGAPVLGVAGTNNDITFNYTYSVTFKDDPNIKWSSRWDYILDSMPHTNIQWFSIMNSLVIVLFLSGMVAMIMLRTLHKDIARYNQMDNSDDAQEEFGWKLVHGDVFRPPRKGMVLSVFLGNGVQIFFMALITLVFACLGFLSPANRGSLMTCALVLYVCLGTPAGYISSRIYKMMGGEKWKSNVILTSILCPGIVFAVFFILNLVLWIKGSSGAIPFGTLVALLALWFGVSVPLTFVGAYFGFKKRKRPIEHPVRTNQIPRQIPDQTFYTKPIPGIVMGGVLPFGCIFIQLFFILNSIWSHQIYYMFGFLFLVFIILIVTCSQATILLCYFHLCAEDYHWWWRSFLTSGFTAVYLFIYCIYYFVSRLEISGGVSTLLYFGYTFIMVFVFFLLTGSIGFFACFWFVTKIYSVVKVD</sequence>
<feature type="transmembrane region" description="Helical" evidence="7">
    <location>
        <begin position="557"/>
        <end position="585"/>
    </location>
</feature>
<evidence type="ECO:0000256" key="2">
    <source>
        <dbReference type="ARBA" id="ARBA00005227"/>
    </source>
</evidence>
<feature type="transmembrane region" description="Helical" evidence="7">
    <location>
        <begin position="370"/>
        <end position="395"/>
    </location>
</feature>
<feature type="transmembrane region" description="Helical" evidence="7">
    <location>
        <begin position="1276"/>
        <end position="1305"/>
    </location>
</feature>
<keyword evidence="4 8" id="KW-0732">Signal</keyword>
<feature type="transmembrane region" description="Helical" evidence="7">
    <location>
        <begin position="1207"/>
        <end position="1233"/>
    </location>
</feature>
<feature type="transmembrane region" description="Helical" evidence="7">
    <location>
        <begin position="1173"/>
        <end position="1195"/>
    </location>
</feature>
<evidence type="ECO:0000256" key="4">
    <source>
        <dbReference type="ARBA" id="ARBA00022729"/>
    </source>
</evidence>
<keyword evidence="5 7" id="KW-1133">Transmembrane helix</keyword>
<feature type="transmembrane region" description="Helical" evidence="7">
    <location>
        <begin position="475"/>
        <end position="494"/>
    </location>
</feature>
<feature type="transmembrane region" description="Helical" evidence="7">
    <location>
        <begin position="437"/>
        <end position="455"/>
    </location>
</feature>
<feature type="chain" id="PRO_5035745008" description="Transmembrane 9 superfamily member" evidence="8">
    <location>
        <begin position="24"/>
        <end position="1315"/>
    </location>
</feature>
<evidence type="ECO:0000256" key="5">
    <source>
        <dbReference type="ARBA" id="ARBA00022989"/>
    </source>
</evidence>
<feature type="transmembrane region" description="Helical" evidence="7">
    <location>
        <begin position="1013"/>
        <end position="1041"/>
    </location>
</feature>
<feature type="transmembrane region" description="Helical" evidence="7">
    <location>
        <begin position="597"/>
        <end position="616"/>
    </location>
</feature>
<dbReference type="InterPro" id="IPR004240">
    <property type="entry name" value="EMP70"/>
</dbReference>
<name>A0A8S4NIJ1_OWEFU</name>
<gene>
    <name evidence="9" type="ORF">OFUS_LOCUS7469</name>
</gene>
<dbReference type="GO" id="GO:0072657">
    <property type="term" value="P:protein localization to membrane"/>
    <property type="evidence" value="ECO:0007669"/>
    <property type="project" value="TreeGrafter"/>
</dbReference>
<dbReference type="PANTHER" id="PTHR10766">
    <property type="entry name" value="TRANSMEMBRANE 9 SUPERFAMILY PROTEIN"/>
    <property type="match status" value="1"/>
</dbReference>
<feature type="transmembrane region" description="Helical" evidence="7">
    <location>
        <begin position="1084"/>
        <end position="1108"/>
    </location>
</feature>
<evidence type="ECO:0000256" key="6">
    <source>
        <dbReference type="ARBA" id="ARBA00023136"/>
    </source>
</evidence>
<dbReference type="GO" id="GO:0016020">
    <property type="term" value="C:membrane"/>
    <property type="evidence" value="ECO:0007669"/>
    <property type="project" value="UniProtKB-SubCell"/>
</dbReference>
<evidence type="ECO:0000256" key="7">
    <source>
        <dbReference type="SAM" id="Phobius"/>
    </source>
</evidence>
<evidence type="ECO:0000256" key="8">
    <source>
        <dbReference type="SAM" id="SignalP"/>
    </source>
</evidence>
<feature type="transmembrane region" description="Helical" evidence="7">
    <location>
        <begin position="1053"/>
        <end position="1072"/>
    </location>
</feature>
<dbReference type="Pfam" id="PF02990">
    <property type="entry name" value="EMP70"/>
    <property type="match status" value="2"/>
</dbReference>
<dbReference type="OrthoDB" id="1666796at2759"/>
<protein>
    <recommendedName>
        <fullName evidence="11">Transmembrane 9 superfamily member</fullName>
    </recommendedName>
</protein>
<comment type="similarity">
    <text evidence="2">Belongs to the nonaspanin (TM9SF) (TC 9.A.2) family.</text>
</comment>
<dbReference type="EMBL" id="CAIIXF020000004">
    <property type="protein sequence ID" value="CAH1780831.1"/>
    <property type="molecule type" value="Genomic_DNA"/>
</dbReference>
<feature type="transmembrane region" description="Helical" evidence="7">
    <location>
        <begin position="528"/>
        <end position="551"/>
    </location>
</feature>
<comment type="subcellular location">
    <subcellularLocation>
        <location evidence="1">Membrane</location>
        <topology evidence="1">Multi-pass membrane protein</topology>
    </subcellularLocation>
</comment>
<feature type="transmembrane region" description="Helical" evidence="7">
    <location>
        <begin position="299"/>
        <end position="322"/>
    </location>
</feature>
<evidence type="ECO:0000313" key="9">
    <source>
        <dbReference type="EMBL" id="CAH1780831.1"/>
    </source>
</evidence>
<comment type="caution">
    <text evidence="9">The sequence shown here is derived from an EMBL/GenBank/DDBJ whole genome shotgun (WGS) entry which is preliminary data.</text>
</comment>
<evidence type="ECO:0008006" key="11">
    <source>
        <dbReference type="Google" id="ProtNLM"/>
    </source>
</evidence>
<evidence type="ECO:0000313" key="10">
    <source>
        <dbReference type="Proteomes" id="UP000749559"/>
    </source>
</evidence>
<evidence type="ECO:0000256" key="3">
    <source>
        <dbReference type="ARBA" id="ARBA00022692"/>
    </source>
</evidence>
<feature type="transmembrane region" description="Helical" evidence="7">
    <location>
        <begin position="1245"/>
        <end position="1264"/>
    </location>
</feature>
<feature type="signal peptide" evidence="8">
    <location>
        <begin position="1"/>
        <end position="23"/>
    </location>
</feature>
<evidence type="ECO:0000256" key="1">
    <source>
        <dbReference type="ARBA" id="ARBA00004141"/>
    </source>
</evidence>